<feature type="transmembrane region" description="Helical" evidence="1">
    <location>
        <begin position="39"/>
        <end position="60"/>
    </location>
</feature>
<keyword evidence="3" id="KW-1185">Reference proteome</keyword>
<dbReference type="EMBL" id="JAZDWU010000009">
    <property type="protein sequence ID" value="KAK9992381.1"/>
    <property type="molecule type" value="Genomic_DNA"/>
</dbReference>
<dbReference type="AlphaFoldDB" id="A0AAW2C428"/>
<comment type="caution">
    <text evidence="2">The sequence shown here is derived from an EMBL/GenBank/DDBJ whole genome shotgun (WGS) entry which is preliminary data.</text>
</comment>
<evidence type="ECO:0000256" key="1">
    <source>
        <dbReference type="SAM" id="Phobius"/>
    </source>
</evidence>
<proteinExistence type="predicted"/>
<gene>
    <name evidence="2" type="ORF">SO802_027366</name>
</gene>
<dbReference type="Proteomes" id="UP001459277">
    <property type="component" value="Unassembled WGS sequence"/>
</dbReference>
<evidence type="ECO:0000313" key="2">
    <source>
        <dbReference type="EMBL" id="KAK9992381.1"/>
    </source>
</evidence>
<keyword evidence="1" id="KW-0812">Transmembrane</keyword>
<keyword evidence="1" id="KW-1133">Transmembrane helix</keyword>
<evidence type="ECO:0000313" key="3">
    <source>
        <dbReference type="Proteomes" id="UP001459277"/>
    </source>
</evidence>
<keyword evidence="1" id="KW-0472">Membrane</keyword>
<sequence>MTGFMPKSSFSTFPVLPPPTTFTVTVANPPHYSIMEEQFLLGVKIAAAIISLMILIAVLCKYWSNYSSSTCCQTTSGNSVTNTGGDIVVQVQLPLPNMVDSGLALV</sequence>
<name>A0AAW2C428_9ROSI</name>
<organism evidence="2 3">
    <name type="scientific">Lithocarpus litseifolius</name>
    <dbReference type="NCBI Taxonomy" id="425828"/>
    <lineage>
        <taxon>Eukaryota</taxon>
        <taxon>Viridiplantae</taxon>
        <taxon>Streptophyta</taxon>
        <taxon>Embryophyta</taxon>
        <taxon>Tracheophyta</taxon>
        <taxon>Spermatophyta</taxon>
        <taxon>Magnoliopsida</taxon>
        <taxon>eudicotyledons</taxon>
        <taxon>Gunneridae</taxon>
        <taxon>Pentapetalae</taxon>
        <taxon>rosids</taxon>
        <taxon>fabids</taxon>
        <taxon>Fagales</taxon>
        <taxon>Fagaceae</taxon>
        <taxon>Lithocarpus</taxon>
    </lineage>
</organism>
<reference evidence="2 3" key="1">
    <citation type="submission" date="2024-01" db="EMBL/GenBank/DDBJ databases">
        <title>A telomere-to-telomere, gap-free genome of sweet tea (Lithocarpus litseifolius).</title>
        <authorList>
            <person name="Zhou J."/>
        </authorList>
    </citation>
    <scope>NUCLEOTIDE SEQUENCE [LARGE SCALE GENOMIC DNA]</scope>
    <source>
        <strain evidence="2">Zhou-2022a</strain>
        <tissue evidence="2">Leaf</tissue>
    </source>
</reference>
<protein>
    <submittedName>
        <fullName evidence="2">Uncharacterized protein</fullName>
    </submittedName>
</protein>
<accession>A0AAW2C428</accession>